<dbReference type="RefSeq" id="WP_102917619.1">
    <property type="nucleotide sequence ID" value="NZ_JACHJF010000023.1"/>
</dbReference>
<protein>
    <recommendedName>
        <fullName evidence="5">HEAT repeat domain-containing protein</fullName>
    </recommendedName>
</protein>
<proteinExistence type="predicted"/>
<reference evidence="1 4" key="3">
    <citation type="submission" date="2020-08" db="EMBL/GenBank/DDBJ databases">
        <title>Genomic Encyclopedia of Type Strains, Phase III (KMG-III): the genomes of soil and plant-associated and newly described type strains.</title>
        <authorList>
            <person name="Whitman W."/>
        </authorList>
    </citation>
    <scope>NUCLEOTIDE SEQUENCE [LARGE SCALE GENOMIC DNA]</scope>
    <source>
        <strain evidence="1 4">CECT 3259</strain>
    </source>
</reference>
<dbReference type="EMBL" id="JACHJF010000023">
    <property type="protein sequence ID" value="MBB5122015.1"/>
    <property type="molecule type" value="Genomic_DNA"/>
</dbReference>
<dbReference type="Proteomes" id="UP000235945">
    <property type="component" value="Unassembled WGS sequence"/>
</dbReference>
<name>A0A2N8P0K6_STREU</name>
<evidence type="ECO:0000313" key="1">
    <source>
        <dbReference type="EMBL" id="MBB5122015.1"/>
    </source>
</evidence>
<reference evidence="3" key="1">
    <citation type="submission" date="2015-07" db="EMBL/GenBank/DDBJ databases">
        <authorList>
            <person name="Graham D.E."/>
            <person name="Giannone R.J."/>
            <person name="Gulvik C.A."/>
            <person name="Hettich R.L."/>
            <person name="Klingeman D.M."/>
            <person name="Mahan K.M."/>
            <person name="Parry R.J."/>
            <person name="Spain J.C."/>
        </authorList>
    </citation>
    <scope>NUCLEOTIDE SEQUENCE [LARGE SCALE GENOMIC DNA]</scope>
    <source>
        <strain evidence="3">ATCC 27428</strain>
    </source>
</reference>
<evidence type="ECO:0000313" key="2">
    <source>
        <dbReference type="EMBL" id="PNE34541.1"/>
    </source>
</evidence>
<dbReference type="InterPro" id="IPR016024">
    <property type="entry name" value="ARM-type_fold"/>
</dbReference>
<gene>
    <name evidence="2" type="ORF">AF335_08250</name>
    <name evidence="1" type="ORF">FHS36_005486</name>
</gene>
<dbReference type="SUPFAM" id="SSF48371">
    <property type="entry name" value="ARM repeat"/>
    <property type="match status" value="1"/>
</dbReference>
<dbReference type="Gene3D" id="1.25.10.10">
    <property type="entry name" value="Leucine-rich Repeat Variant"/>
    <property type="match status" value="1"/>
</dbReference>
<dbReference type="OrthoDB" id="4232477at2"/>
<evidence type="ECO:0008006" key="5">
    <source>
        <dbReference type="Google" id="ProtNLM"/>
    </source>
</evidence>
<organism evidence="2 3">
    <name type="scientific">Streptomyces eurocidicus</name>
    <name type="common">Streptoverticillium eurocidicus</name>
    <dbReference type="NCBI Taxonomy" id="66423"/>
    <lineage>
        <taxon>Bacteria</taxon>
        <taxon>Bacillati</taxon>
        <taxon>Actinomycetota</taxon>
        <taxon>Actinomycetes</taxon>
        <taxon>Kitasatosporales</taxon>
        <taxon>Streptomycetaceae</taxon>
        <taxon>Streptomyces</taxon>
    </lineage>
</organism>
<dbReference type="Proteomes" id="UP000528608">
    <property type="component" value="Unassembled WGS sequence"/>
</dbReference>
<evidence type="ECO:0000313" key="4">
    <source>
        <dbReference type="Proteomes" id="UP000528608"/>
    </source>
</evidence>
<keyword evidence="3" id="KW-1185">Reference proteome</keyword>
<accession>A0A2N8P0K6</accession>
<dbReference type="AlphaFoldDB" id="A0A2N8P0K6"/>
<comment type="caution">
    <text evidence="2">The sequence shown here is derived from an EMBL/GenBank/DDBJ whole genome shotgun (WGS) entry which is preliminary data.</text>
</comment>
<evidence type="ECO:0000313" key="3">
    <source>
        <dbReference type="Proteomes" id="UP000235945"/>
    </source>
</evidence>
<dbReference type="EMBL" id="LGUI01000002">
    <property type="protein sequence ID" value="PNE34541.1"/>
    <property type="molecule type" value="Genomic_DNA"/>
</dbReference>
<sequence length="188" mass="20790">MVSFEKRLVLGPEVSRDDVEDLAWNLDWNIYEMGEEEAGACVDIWRTDDGGTEIHRVEDRPIGLTYLTLRGSAVAVVERRIRESLSVWSRSDALAALCDAVGRDERLRSLYGLALVVDELDGAVLEEFRTAASDPDPGIRQAVVVAAGYRPDPALVELVTQLRDSDPVPHVRENADILLEGIRLHGGE</sequence>
<reference evidence="2" key="2">
    <citation type="submission" date="2015-07" db="EMBL/GenBank/DDBJ databases">
        <authorList>
            <person name="Noorani M."/>
        </authorList>
    </citation>
    <scope>NUCLEOTIDE SEQUENCE [LARGE SCALE GENOMIC DNA]</scope>
    <source>
        <strain evidence="2">ATCC 27428</strain>
    </source>
</reference>
<dbReference type="InterPro" id="IPR011989">
    <property type="entry name" value="ARM-like"/>
</dbReference>